<dbReference type="Gene3D" id="3.40.50.10420">
    <property type="entry name" value="NagB/RpiA/CoA transferase-like"/>
    <property type="match status" value="1"/>
</dbReference>
<reference evidence="8" key="1">
    <citation type="submission" date="2020-11" db="EMBL/GenBank/DDBJ databases">
        <authorList>
            <person name="Tran Van P."/>
        </authorList>
    </citation>
    <scope>NUCLEOTIDE SEQUENCE</scope>
</reference>
<keyword evidence="7" id="KW-0460">Magnesium</keyword>
<keyword evidence="2 6" id="KW-0547">Nucleotide-binding</keyword>
<dbReference type="EC" id="6.3.3.2" evidence="5 7"/>
<evidence type="ECO:0000256" key="7">
    <source>
        <dbReference type="RuleBase" id="RU361279"/>
    </source>
</evidence>
<feature type="binding site" evidence="6">
    <location>
        <position position="64"/>
    </location>
    <ligand>
        <name>substrate</name>
    </ligand>
</feature>
<dbReference type="InterPro" id="IPR024185">
    <property type="entry name" value="FTHF_cligase-like_sf"/>
</dbReference>
<evidence type="ECO:0000256" key="2">
    <source>
        <dbReference type="ARBA" id="ARBA00022741"/>
    </source>
</evidence>
<comment type="cofactor">
    <cofactor evidence="7">
        <name>Mg(2+)</name>
        <dbReference type="ChEBI" id="CHEBI:18420"/>
    </cofactor>
</comment>
<evidence type="ECO:0000256" key="4">
    <source>
        <dbReference type="ARBA" id="ARBA00036539"/>
    </source>
</evidence>
<comment type="similarity">
    <text evidence="1 7">Belongs to the 5-formyltetrahydrofolate cyclo-ligase family.</text>
</comment>
<accession>A0A7R9CP70</accession>
<feature type="binding site" evidence="6">
    <location>
        <begin position="144"/>
        <end position="152"/>
    </location>
    <ligand>
        <name>ATP</name>
        <dbReference type="ChEBI" id="CHEBI:30616"/>
    </ligand>
</feature>
<dbReference type="Pfam" id="PF01812">
    <property type="entry name" value="5-FTHF_cyc-lig"/>
    <property type="match status" value="1"/>
</dbReference>
<dbReference type="InterPro" id="IPR002698">
    <property type="entry name" value="FTHF_cligase"/>
</dbReference>
<dbReference type="GO" id="GO:0035999">
    <property type="term" value="P:tetrahydrofolate interconversion"/>
    <property type="evidence" value="ECO:0007669"/>
    <property type="project" value="TreeGrafter"/>
</dbReference>
<gene>
    <name evidence="8" type="ORF">TPSB3V08_LOCUS2107</name>
</gene>
<keyword evidence="3 6" id="KW-0067">ATP-binding</keyword>
<dbReference type="GO" id="GO:0005739">
    <property type="term" value="C:mitochondrion"/>
    <property type="evidence" value="ECO:0007669"/>
    <property type="project" value="TreeGrafter"/>
</dbReference>
<evidence type="ECO:0000313" key="8">
    <source>
        <dbReference type="EMBL" id="CAD7399351.1"/>
    </source>
</evidence>
<dbReference type="NCBIfam" id="TIGR02727">
    <property type="entry name" value="MTHFS_bact"/>
    <property type="match status" value="1"/>
</dbReference>
<evidence type="ECO:0000256" key="6">
    <source>
        <dbReference type="PIRSR" id="PIRSR006806-1"/>
    </source>
</evidence>
<dbReference type="GO" id="GO:0030272">
    <property type="term" value="F:5-formyltetrahydrofolate cyclo-ligase activity"/>
    <property type="evidence" value="ECO:0007669"/>
    <property type="project" value="UniProtKB-EC"/>
</dbReference>
<comment type="catalytic activity">
    <reaction evidence="4 7">
        <text>(6S)-5-formyl-5,6,7,8-tetrahydrofolate + ATP = (6R)-5,10-methenyltetrahydrofolate + ADP + phosphate</text>
        <dbReference type="Rhea" id="RHEA:10488"/>
        <dbReference type="ChEBI" id="CHEBI:30616"/>
        <dbReference type="ChEBI" id="CHEBI:43474"/>
        <dbReference type="ChEBI" id="CHEBI:57455"/>
        <dbReference type="ChEBI" id="CHEBI:57457"/>
        <dbReference type="ChEBI" id="CHEBI:456216"/>
        <dbReference type="EC" id="6.3.3.2"/>
    </reaction>
</comment>
<evidence type="ECO:0000256" key="1">
    <source>
        <dbReference type="ARBA" id="ARBA00010638"/>
    </source>
</evidence>
<dbReference type="GO" id="GO:0009396">
    <property type="term" value="P:folic acid-containing compound biosynthetic process"/>
    <property type="evidence" value="ECO:0007669"/>
    <property type="project" value="TreeGrafter"/>
</dbReference>
<feature type="binding site" evidence="6">
    <location>
        <position position="69"/>
    </location>
    <ligand>
        <name>substrate</name>
    </ligand>
</feature>
<proteinExistence type="inferred from homology"/>
<dbReference type="EMBL" id="OD000794">
    <property type="protein sequence ID" value="CAD7399351.1"/>
    <property type="molecule type" value="Genomic_DNA"/>
</dbReference>
<dbReference type="AlphaFoldDB" id="A0A7R9CP70"/>
<protein>
    <recommendedName>
        <fullName evidence="5 7">5-formyltetrahydrofolate cyclo-ligase</fullName>
        <ecNumber evidence="5 7">6.3.3.2</ecNumber>
    </recommendedName>
</protein>
<dbReference type="InterPro" id="IPR037171">
    <property type="entry name" value="NagB/RpiA_transferase-like"/>
</dbReference>
<evidence type="ECO:0000256" key="5">
    <source>
        <dbReference type="ARBA" id="ARBA00038966"/>
    </source>
</evidence>
<organism evidence="8">
    <name type="scientific">Timema poppense</name>
    <name type="common">Walking stick</name>
    <dbReference type="NCBI Taxonomy" id="170557"/>
    <lineage>
        <taxon>Eukaryota</taxon>
        <taxon>Metazoa</taxon>
        <taxon>Ecdysozoa</taxon>
        <taxon>Arthropoda</taxon>
        <taxon>Hexapoda</taxon>
        <taxon>Insecta</taxon>
        <taxon>Pterygota</taxon>
        <taxon>Neoptera</taxon>
        <taxon>Polyneoptera</taxon>
        <taxon>Phasmatodea</taxon>
        <taxon>Timematodea</taxon>
        <taxon>Timematoidea</taxon>
        <taxon>Timematidae</taxon>
        <taxon>Timema</taxon>
    </lineage>
</organism>
<dbReference type="GO" id="GO:0005524">
    <property type="term" value="F:ATP binding"/>
    <property type="evidence" value="ECO:0007669"/>
    <property type="project" value="UniProtKB-KW"/>
</dbReference>
<dbReference type="PANTHER" id="PTHR23407">
    <property type="entry name" value="ATPASE INHIBITOR/5-FORMYLTETRAHYDROFOLATE CYCLO-LIGASE"/>
    <property type="match status" value="1"/>
</dbReference>
<dbReference type="SUPFAM" id="SSF100950">
    <property type="entry name" value="NagB/RpiA/CoA transferase-like"/>
    <property type="match status" value="1"/>
</dbReference>
<dbReference type="PIRSF" id="PIRSF006806">
    <property type="entry name" value="FTHF_cligase"/>
    <property type="match status" value="1"/>
</dbReference>
<keyword evidence="7" id="KW-0479">Metal-binding</keyword>
<dbReference type="PANTHER" id="PTHR23407:SF1">
    <property type="entry name" value="5-FORMYLTETRAHYDROFOLATE CYCLO-LIGASE"/>
    <property type="match status" value="1"/>
</dbReference>
<feature type="binding site" evidence="6">
    <location>
        <begin position="18"/>
        <end position="22"/>
    </location>
    <ligand>
        <name>ATP</name>
        <dbReference type="ChEBI" id="CHEBI:30616"/>
    </ligand>
</feature>
<name>A0A7R9CP70_TIMPO</name>
<sequence>MIVSSCLEDMDTTVRQQKAALRKQMNQVLSALPKHEVVRQSKIVTDKVLQHPKYVEAQSVSVYLSFDQEIQTGDLLEDIFKSGKICYIPRFRKGSSEMEMIRLFSMEDLNKLPVNKWNIRQPLDDEIRESVFEAGLVFTPDGKRLGRGKAYYDQFLHKCSKQLKNSPVTLALAFKEQILPHLPTTPTDYIMDYVLYKDWG</sequence>
<dbReference type="GO" id="GO:0046872">
    <property type="term" value="F:metal ion binding"/>
    <property type="evidence" value="ECO:0007669"/>
    <property type="project" value="UniProtKB-KW"/>
</dbReference>
<evidence type="ECO:0000256" key="3">
    <source>
        <dbReference type="ARBA" id="ARBA00022840"/>
    </source>
</evidence>